<accession>A0A9P4TK11</accession>
<sequence length="418" mass="47687">MTDLLKLHTQDLIDVMVQTDRSNNALAGIVWDLANRGIVYPLNEMNLGPLRQEGRIFQRDAWKSPILCDQLPLEDEFSFDQVKQILLDDVGSEEAYCFAPSHNSRKEDARAILELISNIDNPQYSEPGAILLLHSPTFEHYCRHKPNWAEDGMPGVSQVTMAVTPVNDVQDMKFHDNHMLSTLPSGIKIWAVYPPTQGNMEALQTHFHALVNGSEDYAMHHASNFEHGIIFIQSAGETLILPPFWMATALCTVTAVSCTFHIATALTFEERLKQIGNFRLTTQIDLSDDTQGPQILFSFANDLLEHLRAILKNNFTACDVGQVTINICRDYETYRTSFRSIFQASGNRAVAQELEGKYRTIWLDFIEKKRKQKAACRLCNLRIQDMPTGDSPTDRLRQHFIDFHCVSRNRYIERIARK</sequence>
<dbReference type="InterPro" id="IPR003347">
    <property type="entry name" value="JmjC_dom"/>
</dbReference>
<evidence type="ECO:0000259" key="1">
    <source>
        <dbReference type="PROSITE" id="PS51184"/>
    </source>
</evidence>
<dbReference type="Proteomes" id="UP000801428">
    <property type="component" value="Unassembled WGS sequence"/>
</dbReference>
<dbReference type="OrthoDB" id="3790934at2759"/>
<comment type="caution">
    <text evidence="2">The sequence shown here is derived from an EMBL/GenBank/DDBJ whole genome shotgun (WGS) entry which is preliminary data.</text>
</comment>
<gene>
    <name evidence="2" type="ORF">E8E13_011013</name>
</gene>
<dbReference type="PROSITE" id="PS51184">
    <property type="entry name" value="JMJC"/>
    <property type="match status" value="1"/>
</dbReference>
<feature type="domain" description="JmjC" evidence="1">
    <location>
        <begin position="134"/>
        <end position="277"/>
    </location>
</feature>
<name>A0A9P4TK11_CURKU</name>
<evidence type="ECO:0000313" key="2">
    <source>
        <dbReference type="EMBL" id="KAF3008870.1"/>
    </source>
</evidence>
<dbReference type="EMBL" id="SWKU01000003">
    <property type="protein sequence ID" value="KAF3008870.1"/>
    <property type="molecule type" value="Genomic_DNA"/>
</dbReference>
<protein>
    <recommendedName>
        <fullName evidence="1">JmjC domain-containing protein</fullName>
    </recommendedName>
</protein>
<evidence type="ECO:0000313" key="3">
    <source>
        <dbReference type="Proteomes" id="UP000801428"/>
    </source>
</evidence>
<keyword evidence="3" id="KW-1185">Reference proteome</keyword>
<dbReference type="AlphaFoldDB" id="A0A9P4TK11"/>
<reference evidence="2" key="1">
    <citation type="submission" date="2019-04" db="EMBL/GenBank/DDBJ databases">
        <title>Sequencing of skin fungus with MAO and IRED activity.</title>
        <authorList>
            <person name="Marsaioli A.J."/>
            <person name="Bonatto J.M.C."/>
            <person name="Reis Junior O."/>
        </authorList>
    </citation>
    <scope>NUCLEOTIDE SEQUENCE</scope>
    <source>
        <strain evidence="2">30M1</strain>
    </source>
</reference>
<dbReference type="SUPFAM" id="SSF51197">
    <property type="entry name" value="Clavaminate synthase-like"/>
    <property type="match status" value="1"/>
</dbReference>
<proteinExistence type="predicted"/>
<organism evidence="2 3">
    <name type="scientific">Curvularia kusanoi</name>
    <name type="common">Cochliobolus kusanoi</name>
    <dbReference type="NCBI Taxonomy" id="90978"/>
    <lineage>
        <taxon>Eukaryota</taxon>
        <taxon>Fungi</taxon>
        <taxon>Dikarya</taxon>
        <taxon>Ascomycota</taxon>
        <taxon>Pezizomycotina</taxon>
        <taxon>Dothideomycetes</taxon>
        <taxon>Pleosporomycetidae</taxon>
        <taxon>Pleosporales</taxon>
        <taxon>Pleosporineae</taxon>
        <taxon>Pleosporaceae</taxon>
        <taxon>Curvularia</taxon>
    </lineage>
</organism>
<dbReference type="Gene3D" id="2.60.120.650">
    <property type="entry name" value="Cupin"/>
    <property type="match status" value="1"/>
</dbReference>